<dbReference type="Proteomes" id="UP000789405">
    <property type="component" value="Unassembled WGS sequence"/>
</dbReference>
<evidence type="ECO:0000256" key="1">
    <source>
        <dbReference type="SAM" id="MobiDB-lite"/>
    </source>
</evidence>
<organism evidence="2 3">
    <name type="scientific">Dentiscutata erythropus</name>
    <dbReference type="NCBI Taxonomy" id="1348616"/>
    <lineage>
        <taxon>Eukaryota</taxon>
        <taxon>Fungi</taxon>
        <taxon>Fungi incertae sedis</taxon>
        <taxon>Mucoromycota</taxon>
        <taxon>Glomeromycotina</taxon>
        <taxon>Glomeromycetes</taxon>
        <taxon>Diversisporales</taxon>
        <taxon>Gigasporaceae</taxon>
        <taxon>Dentiscutata</taxon>
    </lineage>
</organism>
<feature type="compositionally biased region" description="Low complexity" evidence="1">
    <location>
        <begin position="43"/>
        <end position="52"/>
    </location>
</feature>
<feature type="compositionally biased region" description="Polar residues" evidence="1">
    <location>
        <begin position="24"/>
        <end position="42"/>
    </location>
</feature>
<accession>A0A9N9JXL9</accession>
<feature type="non-terminal residue" evidence="2">
    <location>
        <position position="1"/>
    </location>
</feature>
<reference evidence="2" key="1">
    <citation type="submission" date="2021-06" db="EMBL/GenBank/DDBJ databases">
        <authorList>
            <person name="Kallberg Y."/>
            <person name="Tangrot J."/>
            <person name="Rosling A."/>
        </authorList>
    </citation>
    <scope>NUCLEOTIDE SEQUENCE</scope>
    <source>
        <strain evidence="2">MA453B</strain>
    </source>
</reference>
<dbReference type="EMBL" id="CAJVPY010036875">
    <property type="protein sequence ID" value="CAG8802402.1"/>
    <property type="molecule type" value="Genomic_DNA"/>
</dbReference>
<protein>
    <submittedName>
        <fullName evidence="2">9111_t:CDS:1</fullName>
    </submittedName>
</protein>
<gene>
    <name evidence="2" type="ORF">DERYTH_LOCUS23671</name>
</gene>
<evidence type="ECO:0000313" key="3">
    <source>
        <dbReference type="Proteomes" id="UP000789405"/>
    </source>
</evidence>
<feature type="compositionally biased region" description="Low complexity" evidence="1">
    <location>
        <begin position="1"/>
        <end position="10"/>
    </location>
</feature>
<proteinExistence type="predicted"/>
<comment type="caution">
    <text evidence="2">The sequence shown here is derived from an EMBL/GenBank/DDBJ whole genome shotgun (WGS) entry which is preliminary data.</text>
</comment>
<keyword evidence="3" id="KW-1185">Reference proteome</keyword>
<evidence type="ECO:0000313" key="2">
    <source>
        <dbReference type="EMBL" id="CAG8802402.1"/>
    </source>
</evidence>
<feature type="region of interest" description="Disordered" evidence="1">
    <location>
        <begin position="1"/>
        <end position="53"/>
    </location>
</feature>
<dbReference type="AlphaFoldDB" id="A0A9N9JXL9"/>
<feature type="non-terminal residue" evidence="2">
    <location>
        <position position="100"/>
    </location>
</feature>
<name>A0A9N9JXL9_9GLOM</name>
<sequence>TELTNPTEPTKPTEPTEPTKQKSKSNNANPTHSSQASKSKNCLSSTLKSSDTSKVKYKTFLRNTSKCQSNNNIKSNKFGCLREQINKEDNANDSNNIDEE</sequence>